<comment type="caution">
    <text evidence="1">The sequence shown here is derived from an EMBL/GenBank/DDBJ whole genome shotgun (WGS) entry which is preliminary data.</text>
</comment>
<organism evidence="1 2">
    <name type="scientific">Arthrobacter cryoconiti</name>
    <dbReference type="NCBI Taxonomy" id="748907"/>
    <lineage>
        <taxon>Bacteria</taxon>
        <taxon>Bacillati</taxon>
        <taxon>Actinomycetota</taxon>
        <taxon>Actinomycetes</taxon>
        <taxon>Micrococcales</taxon>
        <taxon>Micrococcaceae</taxon>
        <taxon>Arthrobacter</taxon>
    </lineage>
</organism>
<dbReference type="Gene3D" id="3.20.80.10">
    <property type="entry name" value="Regulatory factor, effector binding domain"/>
    <property type="match status" value="2"/>
</dbReference>
<evidence type="ECO:0000313" key="2">
    <source>
        <dbReference type="Proteomes" id="UP001595773"/>
    </source>
</evidence>
<dbReference type="PANTHER" id="PTHR11220">
    <property type="entry name" value="HEME-BINDING PROTEIN-RELATED"/>
    <property type="match status" value="1"/>
</dbReference>
<reference evidence="2" key="1">
    <citation type="journal article" date="2019" name="Int. J. Syst. Evol. Microbiol.">
        <title>The Global Catalogue of Microorganisms (GCM) 10K type strain sequencing project: providing services to taxonomists for standard genome sequencing and annotation.</title>
        <authorList>
            <consortium name="The Broad Institute Genomics Platform"/>
            <consortium name="The Broad Institute Genome Sequencing Center for Infectious Disease"/>
            <person name="Wu L."/>
            <person name="Ma J."/>
        </authorList>
    </citation>
    <scope>NUCLEOTIDE SEQUENCE [LARGE SCALE GENOMIC DNA]</scope>
    <source>
        <strain evidence="2">CGMCC 1.10698</strain>
    </source>
</reference>
<dbReference type="SUPFAM" id="SSF55136">
    <property type="entry name" value="Probable bacterial effector-binding domain"/>
    <property type="match status" value="2"/>
</dbReference>
<gene>
    <name evidence="1" type="ORF">ACFOW9_00415</name>
</gene>
<protein>
    <submittedName>
        <fullName evidence="1">SOUL family heme-binding protein</fullName>
    </submittedName>
</protein>
<keyword evidence="2" id="KW-1185">Reference proteome</keyword>
<sequence>MTEELPYQVIRKFEHFEVRLYPEHIVAQVNIESSFEDAGNRAFRFLFAYIAGENRTNQKVAMTAPVVQDVASMKIEMTAPVLQQEVSDPATDIGSESYRVAFVLPEGFTLENAPWPTNPRVVLRVVPESTAAVIRFSGRWSAQSYERHLTTLRSAMKEAGFSSLGAPRFARFDPPMKPWFMRHNEIMINMESSV</sequence>
<dbReference type="EMBL" id="JBHSCQ010000002">
    <property type="protein sequence ID" value="MFC4264060.1"/>
    <property type="molecule type" value="Genomic_DNA"/>
</dbReference>
<dbReference type="InterPro" id="IPR011256">
    <property type="entry name" value="Reg_factor_effector_dom_sf"/>
</dbReference>
<dbReference type="Pfam" id="PF04832">
    <property type="entry name" value="SOUL"/>
    <property type="match status" value="1"/>
</dbReference>
<dbReference type="InterPro" id="IPR006917">
    <property type="entry name" value="SOUL_heme-bd"/>
</dbReference>
<dbReference type="PANTHER" id="PTHR11220:SF58">
    <property type="entry name" value="SOUL HEME-BINDING FAMILY PROTEIN"/>
    <property type="match status" value="1"/>
</dbReference>
<proteinExistence type="predicted"/>
<accession>A0ABV8QUY7</accession>
<name>A0ABV8QUY7_9MICC</name>
<dbReference type="Proteomes" id="UP001595773">
    <property type="component" value="Unassembled WGS sequence"/>
</dbReference>
<dbReference type="RefSeq" id="WP_230068615.1">
    <property type="nucleotide sequence ID" value="NZ_BAABLL010000013.1"/>
</dbReference>
<evidence type="ECO:0000313" key="1">
    <source>
        <dbReference type="EMBL" id="MFC4264060.1"/>
    </source>
</evidence>